<dbReference type="RefSeq" id="WP_145224411.1">
    <property type="nucleotide sequence ID" value="NZ_VIVQ01000001.1"/>
</dbReference>
<dbReference type="GO" id="GO:0005737">
    <property type="term" value="C:cytoplasm"/>
    <property type="evidence" value="ECO:0007669"/>
    <property type="project" value="UniProtKB-SubCell"/>
</dbReference>
<keyword evidence="4 7" id="KW-0573">Peptidoglycan synthesis</keyword>
<evidence type="ECO:0000256" key="8">
    <source>
        <dbReference type="RuleBase" id="RU004135"/>
    </source>
</evidence>
<dbReference type="Pfam" id="PF02875">
    <property type="entry name" value="Mur_ligase_C"/>
    <property type="match status" value="1"/>
</dbReference>
<evidence type="ECO:0000256" key="2">
    <source>
        <dbReference type="ARBA" id="ARBA00022618"/>
    </source>
</evidence>
<feature type="binding site" evidence="7">
    <location>
        <begin position="151"/>
        <end position="152"/>
    </location>
    <ligand>
        <name>UDP-N-acetyl-alpha-D-muramoyl-L-alanyl-D-glutamate</name>
        <dbReference type="ChEBI" id="CHEBI:83900"/>
    </ligand>
</feature>
<evidence type="ECO:0000256" key="4">
    <source>
        <dbReference type="ARBA" id="ARBA00022984"/>
    </source>
</evidence>
<evidence type="ECO:0000256" key="5">
    <source>
        <dbReference type="ARBA" id="ARBA00023306"/>
    </source>
</evidence>
<keyword evidence="13" id="KW-1185">Reference proteome</keyword>
<dbReference type="SUPFAM" id="SSF53244">
    <property type="entry name" value="MurD-like peptide ligases, peptide-binding domain"/>
    <property type="match status" value="1"/>
</dbReference>
<keyword evidence="6 7" id="KW-0961">Cell wall biogenesis/degradation</keyword>
<protein>
    <recommendedName>
        <fullName evidence="7">UDP-N-acetylmuramyl-tripeptide synthetase</fullName>
        <ecNumber evidence="7">6.3.2.-</ecNumber>
    </recommendedName>
    <alternativeName>
        <fullName evidence="7">UDP-MurNAc-tripeptide synthetase</fullName>
    </alternativeName>
</protein>
<dbReference type="InterPro" id="IPR000713">
    <property type="entry name" value="Mur_ligase_N"/>
</dbReference>
<dbReference type="Pfam" id="PF01225">
    <property type="entry name" value="Mur_ligase"/>
    <property type="match status" value="1"/>
</dbReference>
<comment type="caution">
    <text evidence="7">Lacks conserved residue(s) required for the propagation of feature annotation.</text>
</comment>
<dbReference type="NCBIfam" id="NF001126">
    <property type="entry name" value="PRK00139.1-4"/>
    <property type="match status" value="1"/>
</dbReference>
<proteinExistence type="inferred from homology"/>
<evidence type="ECO:0000259" key="11">
    <source>
        <dbReference type="Pfam" id="PF08245"/>
    </source>
</evidence>
<keyword evidence="7" id="KW-0067">ATP-binding</keyword>
<dbReference type="PANTHER" id="PTHR23135">
    <property type="entry name" value="MUR LIGASE FAMILY MEMBER"/>
    <property type="match status" value="1"/>
</dbReference>
<evidence type="ECO:0000313" key="12">
    <source>
        <dbReference type="EMBL" id="TWE11276.1"/>
    </source>
</evidence>
<feature type="domain" description="Mur ligase central" evidence="11">
    <location>
        <begin position="105"/>
        <end position="304"/>
    </location>
</feature>
<evidence type="ECO:0000259" key="9">
    <source>
        <dbReference type="Pfam" id="PF01225"/>
    </source>
</evidence>
<feature type="modified residue" description="N6-carboxylysine" evidence="7">
    <location>
        <position position="218"/>
    </location>
</feature>
<dbReference type="Pfam" id="PF08245">
    <property type="entry name" value="Mur_ligase_M"/>
    <property type="match status" value="1"/>
</dbReference>
<accession>A0A561E6M6</accession>
<dbReference type="NCBIfam" id="TIGR01085">
    <property type="entry name" value="murE"/>
    <property type="match status" value="1"/>
</dbReference>
<dbReference type="InterPro" id="IPR005761">
    <property type="entry name" value="UDP-N-AcMur-Glu-dNH2Pim_ligase"/>
</dbReference>
<feature type="binding site" evidence="7">
    <location>
        <begin position="107"/>
        <end position="113"/>
    </location>
    <ligand>
        <name>ATP</name>
        <dbReference type="ChEBI" id="CHEBI:30616"/>
    </ligand>
</feature>
<dbReference type="EMBL" id="VIVQ01000001">
    <property type="protein sequence ID" value="TWE11276.1"/>
    <property type="molecule type" value="Genomic_DNA"/>
</dbReference>
<dbReference type="Gene3D" id="3.40.1190.10">
    <property type="entry name" value="Mur-like, catalytic domain"/>
    <property type="match status" value="1"/>
</dbReference>
<dbReference type="InterPro" id="IPR013221">
    <property type="entry name" value="Mur_ligase_cen"/>
</dbReference>
<comment type="similarity">
    <text evidence="1 7">Belongs to the MurCDEF family. MurE subfamily.</text>
</comment>
<dbReference type="Gene3D" id="3.40.1390.10">
    <property type="entry name" value="MurE/MurF, N-terminal domain"/>
    <property type="match status" value="1"/>
</dbReference>
<comment type="caution">
    <text evidence="12">The sequence shown here is derived from an EMBL/GenBank/DDBJ whole genome shotgun (WGS) entry which is preliminary data.</text>
</comment>
<dbReference type="SUPFAM" id="SSF53623">
    <property type="entry name" value="MurD-like peptide ligases, catalytic domain"/>
    <property type="match status" value="1"/>
</dbReference>
<evidence type="ECO:0000259" key="10">
    <source>
        <dbReference type="Pfam" id="PF02875"/>
    </source>
</evidence>
<dbReference type="GO" id="GO:0000287">
    <property type="term" value="F:magnesium ion binding"/>
    <property type="evidence" value="ECO:0007669"/>
    <property type="project" value="UniProtKB-UniRule"/>
</dbReference>
<reference evidence="12 13" key="1">
    <citation type="submission" date="2019-06" db="EMBL/GenBank/DDBJ databases">
        <title>Sequencing the genomes of 1000 actinobacteria strains.</title>
        <authorList>
            <person name="Klenk H.-P."/>
        </authorList>
    </citation>
    <scope>NUCLEOTIDE SEQUENCE [LARGE SCALE GENOMIC DNA]</scope>
    <source>
        <strain evidence="12 13">DSM 19560</strain>
    </source>
</reference>
<comment type="PTM">
    <text evidence="7">Carboxylation is probably crucial for Mg(2+) binding and, consequently, for the gamma-phosphate positioning of ATP.</text>
</comment>
<comment type="cofactor">
    <cofactor evidence="7">
        <name>Mg(2+)</name>
        <dbReference type="ChEBI" id="CHEBI:18420"/>
    </cofactor>
</comment>
<dbReference type="AlphaFoldDB" id="A0A561E6M6"/>
<evidence type="ECO:0000256" key="6">
    <source>
        <dbReference type="ARBA" id="ARBA00023316"/>
    </source>
</evidence>
<feature type="binding site" evidence="7">
    <location>
        <position position="30"/>
    </location>
    <ligand>
        <name>UDP-N-acetyl-alpha-D-muramoyl-L-alanyl-D-glutamate</name>
        <dbReference type="ChEBI" id="CHEBI:83900"/>
    </ligand>
</feature>
<feature type="domain" description="Mur ligase N-terminal catalytic" evidence="9">
    <location>
        <begin position="23"/>
        <end position="71"/>
    </location>
</feature>
<dbReference type="InterPro" id="IPR036615">
    <property type="entry name" value="Mur_ligase_C_dom_sf"/>
</dbReference>
<dbReference type="PANTHER" id="PTHR23135:SF4">
    <property type="entry name" value="UDP-N-ACETYLMURAMOYL-L-ALANYL-D-GLUTAMATE--2,6-DIAMINOPIMELATE LIGASE MURE HOMOLOG, CHLOROPLASTIC"/>
    <property type="match status" value="1"/>
</dbReference>
<dbReference type="GO" id="GO:0051301">
    <property type="term" value="P:cell division"/>
    <property type="evidence" value="ECO:0007669"/>
    <property type="project" value="UniProtKB-KW"/>
</dbReference>
<keyword evidence="3 7" id="KW-0133">Cell shape</keyword>
<evidence type="ECO:0000256" key="3">
    <source>
        <dbReference type="ARBA" id="ARBA00022960"/>
    </source>
</evidence>
<dbReference type="Gene3D" id="3.90.190.20">
    <property type="entry name" value="Mur ligase, C-terminal domain"/>
    <property type="match status" value="1"/>
</dbReference>
<dbReference type="InterPro" id="IPR035911">
    <property type="entry name" value="MurE/MurF_N"/>
</dbReference>
<dbReference type="InterPro" id="IPR036565">
    <property type="entry name" value="Mur-like_cat_sf"/>
</dbReference>
<dbReference type="SUPFAM" id="SSF63418">
    <property type="entry name" value="MurE/MurF N-terminal domain"/>
    <property type="match status" value="1"/>
</dbReference>
<keyword evidence="7" id="KW-0963">Cytoplasm</keyword>
<keyword evidence="7 12" id="KW-0436">Ligase</keyword>
<feature type="domain" description="Mur ligase C-terminal" evidence="10">
    <location>
        <begin position="327"/>
        <end position="455"/>
    </location>
</feature>
<keyword evidence="5 7" id="KW-0131">Cell cycle</keyword>
<dbReference type="InterPro" id="IPR004101">
    <property type="entry name" value="Mur_ligase_C"/>
</dbReference>
<keyword evidence="7" id="KW-0460">Magnesium</keyword>
<dbReference type="Proteomes" id="UP000318297">
    <property type="component" value="Unassembled WGS sequence"/>
</dbReference>
<keyword evidence="2 7" id="KW-0132">Cell division</keyword>
<gene>
    <name evidence="7" type="primary">murE</name>
    <name evidence="12" type="ORF">BKA23_0038</name>
</gene>
<evidence type="ECO:0000256" key="7">
    <source>
        <dbReference type="HAMAP-Rule" id="MF_00208"/>
    </source>
</evidence>
<dbReference type="EC" id="6.3.2.-" evidence="7"/>
<dbReference type="GO" id="GO:0009252">
    <property type="term" value="P:peptidoglycan biosynthetic process"/>
    <property type="evidence" value="ECO:0007669"/>
    <property type="project" value="UniProtKB-UniRule"/>
</dbReference>
<sequence length="491" mass="51729">MPLDQTAVARVLGVDVPPLPRPIVAVTHDSRAVVPDGAFVAINGFTSRGSDFVPQALANGATLIVAEAPIEGVPTAVVPSDRIALAALATEFAGNPSHDLTVYGITGTNGKTTSSYVLHAILTAAYGESATGLMTTAEIIVGSEHETAIRTTGEAPQVQGNLARMRDAGVTHVVLETSSHGIHLHRVDGTRYAAALFTNLTRDHLDLHGTMEDYYLVKRRLFEWTAGPKLSNADDVYGARLATEIEGTLTFGLAAEADYRISGERTEGTRTVFELHTPGHGDLTLSIPLLGDYNVHNVAGAAGLALEMGMSPQLLTSAVSEMAQVPGRFERVPAAQEFGFEVVVDYAHTDIGLRAVLDVARDVAGDHRVICVFGACGARDKDKRPKMGAAASELADEAIITTDDAYNEDPAAIADEVYAGADPRHTEVIIDRRAAIDAALGQARPGDVVVVAGKGHETVQHLPTGDVPFHDTTVVTELLTALRASSSATTD</sequence>
<evidence type="ECO:0000313" key="13">
    <source>
        <dbReference type="Proteomes" id="UP000318297"/>
    </source>
</evidence>
<keyword evidence="7" id="KW-0547">Nucleotide-binding</keyword>
<organism evidence="12 13">
    <name type="scientific">Rudaeicoccus suwonensis</name>
    <dbReference type="NCBI Taxonomy" id="657409"/>
    <lineage>
        <taxon>Bacteria</taxon>
        <taxon>Bacillati</taxon>
        <taxon>Actinomycetota</taxon>
        <taxon>Actinomycetes</taxon>
        <taxon>Micrococcales</taxon>
        <taxon>Dermacoccaceae</taxon>
        <taxon>Rudaeicoccus</taxon>
    </lineage>
</organism>
<feature type="binding site" evidence="7">
    <location>
        <position position="178"/>
    </location>
    <ligand>
        <name>UDP-N-acetyl-alpha-D-muramoyl-L-alanyl-D-glutamate</name>
        <dbReference type="ChEBI" id="CHEBI:83900"/>
    </ligand>
</feature>
<dbReference type="GO" id="GO:0016881">
    <property type="term" value="F:acid-amino acid ligase activity"/>
    <property type="evidence" value="ECO:0007669"/>
    <property type="project" value="UniProtKB-UniRule"/>
</dbReference>
<comment type="subcellular location">
    <subcellularLocation>
        <location evidence="7 8">Cytoplasm</location>
    </subcellularLocation>
</comment>
<dbReference type="UniPathway" id="UPA00219"/>
<feature type="binding site" evidence="7">
    <location>
        <position position="186"/>
    </location>
    <ligand>
        <name>UDP-N-acetyl-alpha-D-muramoyl-L-alanyl-D-glutamate</name>
        <dbReference type="ChEBI" id="CHEBI:83900"/>
    </ligand>
</feature>
<name>A0A561E6M6_9MICO</name>
<dbReference type="GO" id="GO:0071555">
    <property type="term" value="P:cell wall organization"/>
    <property type="evidence" value="ECO:0007669"/>
    <property type="project" value="UniProtKB-KW"/>
</dbReference>
<comment type="pathway">
    <text evidence="7 8">Cell wall biogenesis; peptidoglycan biosynthesis.</text>
</comment>
<dbReference type="GO" id="GO:0008360">
    <property type="term" value="P:regulation of cell shape"/>
    <property type="evidence" value="ECO:0007669"/>
    <property type="project" value="UniProtKB-KW"/>
</dbReference>
<dbReference type="OrthoDB" id="9800958at2"/>
<dbReference type="HAMAP" id="MF_00208">
    <property type="entry name" value="MurE"/>
    <property type="match status" value="1"/>
</dbReference>
<evidence type="ECO:0000256" key="1">
    <source>
        <dbReference type="ARBA" id="ARBA00005898"/>
    </source>
</evidence>
<dbReference type="GO" id="GO:0005524">
    <property type="term" value="F:ATP binding"/>
    <property type="evidence" value="ECO:0007669"/>
    <property type="project" value="UniProtKB-UniRule"/>
</dbReference>
<comment type="function">
    <text evidence="7">Catalyzes the addition of an amino acid to the nucleotide precursor UDP-N-acetylmuramoyl-L-alanyl-D-glutamate (UMAG) in the biosynthesis of bacterial cell-wall peptidoglycan.</text>
</comment>